<dbReference type="InterPro" id="IPR036928">
    <property type="entry name" value="AS_sf"/>
</dbReference>
<gene>
    <name evidence="3" type="ORF">SAMN05444126_11331</name>
</gene>
<dbReference type="InterPro" id="IPR000120">
    <property type="entry name" value="Amidase"/>
</dbReference>
<comment type="caution">
    <text evidence="3">The sequence shown here is derived from an EMBL/GenBank/DDBJ whole genome shotgun (WGS) entry which is preliminary data.</text>
</comment>
<dbReference type="SUPFAM" id="SSF75304">
    <property type="entry name" value="Amidase signature (AS) enzymes"/>
    <property type="match status" value="1"/>
</dbReference>
<accession>A0A1H9U8A1</accession>
<dbReference type="InterPro" id="IPR020556">
    <property type="entry name" value="Amidase_CS"/>
</dbReference>
<evidence type="ECO:0000313" key="3">
    <source>
        <dbReference type="EMBL" id="SES05790.1"/>
    </source>
</evidence>
<evidence type="ECO:0000259" key="2">
    <source>
        <dbReference type="Pfam" id="PF01425"/>
    </source>
</evidence>
<feature type="domain" description="Amidase" evidence="2">
    <location>
        <begin position="7"/>
        <end position="402"/>
    </location>
</feature>
<dbReference type="Pfam" id="PF01425">
    <property type="entry name" value="Amidase"/>
    <property type="match status" value="1"/>
</dbReference>
<comment type="similarity">
    <text evidence="1">Belongs to the amidase family.</text>
</comment>
<dbReference type="PROSITE" id="PS00571">
    <property type="entry name" value="AMIDASES"/>
    <property type="match status" value="1"/>
</dbReference>
<dbReference type="Gene3D" id="3.90.1300.10">
    <property type="entry name" value="Amidase signature (AS) domain"/>
    <property type="match status" value="1"/>
</dbReference>
<dbReference type="InterPro" id="IPR023631">
    <property type="entry name" value="Amidase_dom"/>
</dbReference>
<reference evidence="4" key="1">
    <citation type="submission" date="2016-10" db="EMBL/GenBank/DDBJ databases">
        <authorList>
            <person name="de Groot N.N."/>
        </authorList>
    </citation>
    <scope>NUCLEOTIDE SEQUENCE [LARGE SCALE GENOMIC DNA]</scope>
    <source>
        <strain evidence="4">10nlg</strain>
    </source>
</reference>
<dbReference type="Proteomes" id="UP000199318">
    <property type="component" value="Unassembled WGS sequence"/>
</dbReference>
<dbReference type="GO" id="GO:0003824">
    <property type="term" value="F:catalytic activity"/>
    <property type="evidence" value="ECO:0007669"/>
    <property type="project" value="InterPro"/>
</dbReference>
<keyword evidence="4" id="KW-1185">Reference proteome</keyword>
<evidence type="ECO:0000313" key="4">
    <source>
        <dbReference type="Proteomes" id="UP000199318"/>
    </source>
</evidence>
<proteinExistence type="inferred from homology"/>
<sequence length="423" mass="44747">MLKDLSQQVKNETISSGSRLLKNVTADDDARFVRRLREAGAVPIGHTNTPEFGLKNITEPLLHGPARNPWNKAHSPGGSSGGAAAAVAAGIVPVAGASDGGGSIRIPASFTGLVGMKPTRGRTPVGPGAGRQWQGAAVGFVLSRTVRDSALFMDVLQTVEPHAAFQTPLLAASCTAEAGRPFGKPLRVAFSVDSPVGTPVSKEAVTAVKNAAAWLEREGHDVEEAAPAIDGNELMKGYYLMNSGEMAGLRQQLERAFGRELTAADIELEPRLLSAAGRKIGAADYTLSLQSWDAAAETMAAFHETYDVYLTPASAWTAPRVGELTPSVEHAEELEAGFSALSSAEQLARIEEMFRPSLTYTPFTQLANLTGQPAVSLPLHIAADGLPLGVQIIAAKGREDLLYRLAFQFEQSPLWQAAEPSAF</sequence>
<protein>
    <submittedName>
        <fullName evidence="3">Amidase</fullName>
    </submittedName>
</protein>
<evidence type="ECO:0000256" key="1">
    <source>
        <dbReference type="ARBA" id="ARBA00009199"/>
    </source>
</evidence>
<name>A0A1H9U8A1_9BACI</name>
<dbReference type="STRING" id="1464123.SAMN05444126_11331"/>
<dbReference type="PANTHER" id="PTHR11895">
    <property type="entry name" value="TRANSAMIDASE"/>
    <property type="match status" value="1"/>
</dbReference>
<dbReference type="AlphaFoldDB" id="A0A1H9U8A1"/>
<dbReference type="PANTHER" id="PTHR11895:SF7">
    <property type="entry name" value="GLUTAMYL-TRNA(GLN) AMIDOTRANSFERASE SUBUNIT A, MITOCHONDRIAL"/>
    <property type="match status" value="1"/>
</dbReference>
<organism evidence="3 4">
    <name type="scientific">Salisediminibacterium halotolerans</name>
    <dbReference type="NCBI Taxonomy" id="517425"/>
    <lineage>
        <taxon>Bacteria</taxon>
        <taxon>Bacillati</taxon>
        <taxon>Bacillota</taxon>
        <taxon>Bacilli</taxon>
        <taxon>Bacillales</taxon>
        <taxon>Bacillaceae</taxon>
        <taxon>Salisediminibacterium</taxon>
    </lineage>
</organism>
<dbReference type="EMBL" id="FOGV01000013">
    <property type="protein sequence ID" value="SES05790.1"/>
    <property type="molecule type" value="Genomic_DNA"/>
</dbReference>